<dbReference type="eggNOG" id="COG1853">
    <property type="taxonomic scope" value="Bacteria"/>
</dbReference>
<sequence length="364" mass="39070">MSDTATFDQRTLRNVLGTFVTGVTVVTTQDAEGRHYGVTANSFSSVSIDPPLILWSQSRSSSSHPAFRDSDHFVINILADNQVAVSNHFAKSRDDKFENIAFVNGLGGAPILDGCAAHLECRKVAAYPGGDHVVFLGQVERISSRGQCKPLAFGGGRYMVAYAHDLGPVSLDLGGSGLADVEAIRLVSAALPEICEQLGQYTLCLAVWGNRGPTAIRWEPSQNPVSHNLRTGLVMSITRSATGRAFAAFQPEEIMATLIEEDLAASCCDTSEARKQRQQFEAEVEQARAHGFARAAAERTSPFHEVAVNAFSAPIFNAQGRMVMALSLTSPADRLPAARDGIVPITLAKEATTLSQRLGWRVAA</sequence>
<dbReference type="PANTHER" id="PTHR30466">
    <property type="entry name" value="FLAVIN REDUCTASE"/>
    <property type="match status" value="1"/>
</dbReference>
<organism evidence="4 5">
    <name type="scientific">Advenella kashmirensis W13003</name>
    <dbReference type="NCBI Taxonomy" id="1424334"/>
    <lineage>
        <taxon>Bacteria</taxon>
        <taxon>Pseudomonadati</taxon>
        <taxon>Pseudomonadota</taxon>
        <taxon>Betaproteobacteria</taxon>
        <taxon>Burkholderiales</taxon>
        <taxon>Alcaligenaceae</taxon>
    </lineage>
</organism>
<comment type="similarity">
    <text evidence="1">Belongs to the non-flavoprotein flavin reductase family.</text>
</comment>
<evidence type="ECO:0000259" key="3">
    <source>
        <dbReference type="PROSITE" id="PS51078"/>
    </source>
</evidence>
<keyword evidence="2" id="KW-0560">Oxidoreductase</keyword>
<evidence type="ECO:0000313" key="5">
    <source>
        <dbReference type="Proteomes" id="UP000018733"/>
    </source>
</evidence>
<dbReference type="InterPro" id="IPR014757">
    <property type="entry name" value="Tscrpt_reg_IclR_C"/>
</dbReference>
<dbReference type="HOGENOM" id="CLU_747768_0_0_4"/>
<dbReference type="Pfam" id="PF01614">
    <property type="entry name" value="IclR_C"/>
    <property type="match status" value="1"/>
</dbReference>
<dbReference type="RefSeq" id="WP_024006824.1">
    <property type="nucleotide sequence ID" value="NZ_KI650982.1"/>
</dbReference>
<dbReference type="Gene3D" id="2.30.110.10">
    <property type="entry name" value="Electron Transport, Fmn-binding Protein, Chain A"/>
    <property type="match status" value="1"/>
</dbReference>
<name>V8QMR2_9BURK</name>
<gene>
    <name evidence="4" type="ORF">W822_19475</name>
</gene>
<evidence type="ECO:0000313" key="4">
    <source>
        <dbReference type="EMBL" id="ETF00598.1"/>
    </source>
</evidence>
<evidence type="ECO:0000256" key="2">
    <source>
        <dbReference type="ARBA" id="ARBA00023002"/>
    </source>
</evidence>
<dbReference type="STRING" id="1424334.W822_19475"/>
<dbReference type="eggNOG" id="COG1414">
    <property type="taxonomic scope" value="Bacteria"/>
</dbReference>
<dbReference type="InterPro" id="IPR029016">
    <property type="entry name" value="GAF-like_dom_sf"/>
</dbReference>
<dbReference type="GO" id="GO:0042602">
    <property type="term" value="F:riboflavin reductase (NADPH) activity"/>
    <property type="evidence" value="ECO:0007669"/>
    <property type="project" value="TreeGrafter"/>
</dbReference>
<dbReference type="InterPro" id="IPR012349">
    <property type="entry name" value="Split_barrel_FMN-bd"/>
</dbReference>
<dbReference type="Pfam" id="PF01613">
    <property type="entry name" value="Flavin_Reduct"/>
    <property type="match status" value="1"/>
</dbReference>
<keyword evidence="5" id="KW-1185">Reference proteome</keyword>
<dbReference type="EMBL" id="AYXT01000013">
    <property type="protein sequence ID" value="ETF00598.1"/>
    <property type="molecule type" value="Genomic_DNA"/>
</dbReference>
<dbReference type="SUPFAM" id="SSF55781">
    <property type="entry name" value="GAF domain-like"/>
    <property type="match status" value="1"/>
</dbReference>
<dbReference type="SMART" id="SM00903">
    <property type="entry name" value="Flavin_Reduct"/>
    <property type="match status" value="1"/>
</dbReference>
<dbReference type="InterPro" id="IPR050268">
    <property type="entry name" value="NADH-dep_flavin_reductase"/>
</dbReference>
<dbReference type="OrthoDB" id="9792858at2"/>
<dbReference type="Gene3D" id="3.30.450.40">
    <property type="match status" value="1"/>
</dbReference>
<dbReference type="InterPro" id="IPR002563">
    <property type="entry name" value="Flavin_Rdtase-like_dom"/>
</dbReference>
<dbReference type="SUPFAM" id="SSF50475">
    <property type="entry name" value="FMN-binding split barrel"/>
    <property type="match status" value="1"/>
</dbReference>
<proteinExistence type="inferred from homology"/>
<comment type="caution">
    <text evidence="4">The sequence shown here is derived from an EMBL/GenBank/DDBJ whole genome shotgun (WGS) entry which is preliminary data.</text>
</comment>
<accession>V8QMR2</accession>
<reference evidence="4 5" key="1">
    <citation type="journal article" date="2014" name="Genome Announc.">
        <title>Draft Genome Sequence of Advenella kashmirensis Strain W13003, a Polycyclic Aromatic Hydrocarbon-Degrading Bacterium.</title>
        <authorList>
            <person name="Wang X."/>
            <person name="Jin D."/>
            <person name="Zhou L."/>
            <person name="Wu L."/>
            <person name="An W."/>
            <person name="Zhao L."/>
        </authorList>
    </citation>
    <scope>NUCLEOTIDE SEQUENCE [LARGE SCALE GENOMIC DNA]</scope>
    <source>
        <strain evidence="4 5">W13003</strain>
    </source>
</reference>
<evidence type="ECO:0000256" key="1">
    <source>
        <dbReference type="ARBA" id="ARBA00008898"/>
    </source>
</evidence>
<dbReference type="Proteomes" id="UP000018733">
    <property type="component" value="Unassembled WGS sequence"/>
</dbReference>
<dbReference type="GO" id="GO:0010181">
    <property type="term" value="F:FMN binding"/>
    <property type="evidence" value="ECO:0007669"/>
    <property type="project" value="InterPro"/>
</dbReference>
<feature type="domain" description="IclR-ED" evidence="3">
    <location>
        <begin position="169"/>
        <end position="360"/>
    </location>
</feature>
<dbReference type="PATRIC" id="fig|1424334.3.peg.3908"/>
<dbReference type="AlphaFoldDB" id="V8QMR2"/>
<protein>
    <submittedName>
        <fullName evidence="4">Flavin reductase</fullName>
    </submittedName>
</protein>
<dbReference type="PANTHER" id="PTHR30466:SF11">
    <property type="entry name" value="FLAVIN-DEPENDENT MONOOXYGENASE, REDUCTASE SUBUNIT HSAB"/>
    <property type="match status" value="1"/>
</dbReference>
<dbReference type="PROSITE" id="PS51078">
    <property type="entry name" value="ICLR_ED"/>
    <property type="match status" value="1"/>
</dbReference>